<keyword evidence="4" id="KW-1185">Reference proteome</keyword>
<dbReference type="EMBL" id="LGCL01000042">
    <property type="protein sequence ID" value="KPL71215.1"/>
    <property type="molecule type" value="Genomic_DNA"/>
</dbReference>
<evidence type="ECO:0000256" key="1">
    <source>
        <dbReference type="RuleBase" id="RU362119"/>
    </source>
</evidence>
<dbReference type="SUPFAM" id="SSF55816">
    <property type="entry name" value="5'-nucleotidase (syn. UDP-sugar hydrolase), C-terminal domain"/>
    <property type="match status" value="1"/>
</dbReference>
<dbReference type="RefSeq" id="WP_075064364.1">
    <property type="nucleotide sequence ID" value="NZ_LGCL01000042.1"/>
</dbReference>
<dbReference type="GO" id="GO:0046872">
    <property type="term" value="F:metal ion binding"/>
    <property type="evidence" value="ECO:0007669"/>
    <property type="project" value="InterPro"/>
</dbReference>
<protein>
    <recommendedName>
        <fullName evidence="2">5'-Nucleotidase C-terminal domain-containing protein</fullName>
    </recommendedName>
</protein>
<dbReference type="PANTHER" id="PTHR11575">
    <property type="entry name" value="5'-NUCLEOTIDASE-RELATED"/>
    <property type="match status" value="1"/>
</dbReference>
<organism evidence="3 4">
    <name type="scientific">Ornatilinea apprima</name>
    <dbReference type="NCBI Taxonomy" id="1134406"/>
    <lineage>
        <taxon>Bacteria</taxon>
        <taxon>Bacillati</taxon>
        <taxon>Chloroflexota</taxon>
        <taxon>Anaerolineae</taxon>
        <taxon>Anaerolineales</taxon>
        <taxon>Anaerolineaceae</taxon>
        <taxon>Ornatilinea</taxon>
    </lineage>
</organism>
<evidence type="ECO:0000259" key="2">
    <source>
        <dbReference type="Pfam" id="PF02872"/>
    </source>
</evidence>
<dbReference type="InterPro" id="IPR036907">
    <property type="entry name" value="5'-Nucleotdase_C_sf"/>
</dbReference>
<dbReference type="SUPFAM" id="SSF56300">
    <property type="entry name" value="Metallo-dependent phosphatases"/>
    <property type="match status" value="1"/>
</dbReference>
<keyword evidence="1" id="KW-0547">Nucleotide-binding</keyword>
<dbReference type="Pfam" id="PF02872">
    <property type="entry name" value="5_nucleotid_C"/>
    <property type="match status" value="1"/>
</dbReference>
<dbReference type="PANTHER" id="PTHR11575:SF24">
    <property type="entry name" value="5'-NUCLEOTIDASE"/>
    <property type="match status" value="1"/>
</dbReference>
<comment type="caution">
    <text evidence="3">The sequence shown here is derived from an EMBL/GenBank/DDBJ whole genome shotgun (WGS) entry which is preliminary data.</text>
</comment>
<dbReference type="GO" id="GO:0016788">
    <property type="term" value="F:hydrolase activity, acting on ester bonds"/>
    <property type="evidence" value="ECO:0007669"/>
    <property type="project" value="InterPro"/>
</dbReference>
<sequence>MARKTISVTILHTNDMHADLPAMSRLSAFLRAYRAELLAEGRRVFYFDAGDAADRRVRWISATKGAAFPRVLAAMGCDLQTLGNGISVTYGLQAASDMAARADFPILAVNFFRNGQPLVAGFLPSITFALDDQVSLKVSGQAPYSPHIYALFGVDVPHFVECAREWARKLAGQPGPLVMVNHLGLREDREVAAAVPEVDVIIGGHSHSLLPDGEFVGGVLIAQAGQYAQYLGRVDLEIDAQTGVVLSKKARLLGIPADQAADPLVEAAIGQAEEEARQVLARPIARLPEALEADFFAESALGNYAADALRRRMNAEIGLLASGLLQKGLPAGLLTLGRLDEACFTTANPMLSLLSGRQVREGLEKGLKEENARAYHKSYRGSPVGIPQVSGLRVLWDPAAPDGNKIREVWVGENPLEEDRQYRVAHTDAECEGAGAFLTMEEGQVLRTEVPTILREVLEEDLKRGIPSLNELQGRWIQIFDSFCSIIGCL</sequence>
<dbReference type="STRING" id="1134406.ADN00_17605"/>
<proteinExistence type="inferred from homology"/>
<dbReference type="Proteomes" id="UP000050417">
    <property type="component" value="Unassembled WGS sequence"/>
</dbReference>
<accession>A0A0P6XJ41</accession>
<gene>
    <name evidence="3" type="ORF">ADN00_17605</name>
</gene>
<reference evidence="3 4" key="1">
    <citation type="submission" date="2015-07" db="EMBL/GenBank/DDBJ databases">
        <title>Genome sequence of Ornatilinea apprima DSM 23815.</title>
        <authorList>
            <person name="Hemp J."/>
            <person name="Ward L.M."/>
            <person name="Pace L.A."/>
            <person name="Fischer W.W."/>
        </authorList>
    </citation>
    <scope>NUCLEOTIDE SEQUENCE [LARGE SCALE GENOMIC DNA]</scope>
    <source>
        <strain evidence="3 4">P3M-1</strain>
    </source>
</reference>
<dbReference type="PRINTS" id="PR01607">
    <property type="entry name" value="APYRASEFAMLY"/>
</dbReference>
<evidence type="ECO:0000313" key="3">
    <source>
        <dbReference type="EMBL" id="KPL71215.1"/>
    </source>
</evidence>
<dbReference type="OrthoDB" id="9801679at2"/>
<dbReference type="GO" id="GO:0009166">
    <property type="term" value="P:nucleotide catabolic process"/>
    <property type="evidence" value="ECO:0007669"/>
    <property type="project" value="InterPro"/>
</dbReference>
<keyword evidence="1" id="KW-0378">Hydrolase</keyword>
<dbReference type="InterPro" id="IPR006146">
    <property type="entry name" value="5'-Nucleotdase_CS"/>
</dbReference>
<feature type="domain" description="5'-Nucleotidase C-terminal" evidence="2">
    <location>
        <begin position="293"/>
        <end position="437"/>
    </location>
</feature>
<name>A0A0P6XJ41_9CHLR</name>
<comment type="similarity">
    <text evidence="1">Belongs to the 5'-nucleotidase family.</text>
</comment>
<dbReference type="GO" id="GO:0000166">
    <property type="term" value="F:nucleotide binding"/>
    <property type="evidence" value="ECO:0007669"/>
    <property type="project" value="UniProtKB-KW"/>
</dbReference>
<dbReference type="PROSITE" id="PS00785">
    <property type="entry name" value="5_NUCLEOTIDASE_1"/>
    <property type="match status" value="1"/>
</dbReference>
<dbReference type="Gene3D" id="3.60.21.10">
    <property type="match status" value="1"/>
</dbReference>
<dbReference type="InterPro" id="IPR006179">
    <property type="entry name" value="5_nucleotidase/apyrase"/>
</dbReference>
<dbReference type="Gene3D" id="3.90.780.10">
    <property type="entry name" value="5'-Nucleotidase, C-terminal domain"/>
    <property type="match status" value="1"/>
</dbReference>
<dbReference type="InterPro" id="IPR008334">
    <property type="entry name" value="5'-Nucleotdase_C"/>
</dbReference>
<dbReference type="AlphaFoldDB" id="A0A0P6XJ41"/>
<dbReference type="InterPro" id="IPR029052">
    <property type="entry name" value="Metallo-depent_PP-like"/>
</dbReference>
<evidence type="ECO:0000313" key="4">
    <source>
        <dbReference type="Proteomes" id="UP000050417"/>
    </source>
</evidence>